<evidence type="ECO:0000256" key="1">
    <source>
        <dbReference type="ARBA" id="ARBA00006529"/>
    </source>
</evidence>
<keyword evidence="6" id="KW-0067">ATP-binding</keyword>
<dbReference type="Pfam" id="PF00069">
    <property type="entry name" value="Pkinase"/>
    <property type="match status" value="1"/>
</dbReference>
<proteinExistence type="inferred from homology"/>
<evidence type="ECO:0000256" key="5">
    <source>
        <dbReference type="ARBA" id="ARBA00022777"/>
    </source>
</evidence>
<dbReference type="SUPFAM" id="SSF56112">
    <property type="entry name" value="Protein kinase-like (PK-like)"/>
    <property type="match status" value="1"/>
</dbReference>
<comment type="similarity">
    <text evidence="1">Belongs to the protein kinase superfamily. STE Ser/Thr protein kinase family. MAP kinase kinase kinase subfamily.</text>
</comment>
<dbReference type="AlphaFoldDB" id="A0A8H6WT08"/>
<evidence type="ECO:0000256" key="4">
    <source>
        <dbReference type="ARBA" id="ARBA00022741"/>
    </source>
</evidence>
<gene>
    <name evidence="8" type="ORF">MVEN_02616400</name>
</gene>
<dbReference type="PANTHER" id="PTHR11584">
    <property type="entry name" value="SERINE/THREONINE PROTEIN KINASE"/>
    <property type="match status" value="1"/>
</dbReference>
<keyword evidence="4" id="KW-0547">Nucleotide-binding</keyword>
<evidence type="ECO:0000313" key="8">
    <source>
        <dbReference type="EMBL" id="KAF7326388.1"/>
    </source>
</evidence>
<dbReference type="PROSITE" id="PS00109">
    <property type="entry name" value="PROTEIN_KINASE_TYR"/>
    <property type="match status" value="1"/>
</dbReference>
<accession>A0A8H6WT08</accession>
<evidence type="ECO:0000259" key="7">
    <source>
        <dbReference type="PROSITE" id="PS50011"/>
    </source>
</evidence>
<keyword evidence="3" id="KW-0808">Transferase</keyword>
<dbReference type="InterPro" id="IPR000719">
    <property type="entry name" value="Prot_kinase_dom"/>
</dbReference>
<comment type="caution">
    <text evidence="8">The sequence shown here is derived from an EMBL/GenBank/DDBJ whole genome shotgun (WGS) entry which is preliminary data.</text>
</comment>
<dbReference type="Proteomes" id="UP000620124">
    <property type="component" value="Unassembled WGS sequence"/>
</dbReference>
<feature type="domain" description="Protein kinase" evidence="7">
    <location>
        <begin position="1"/>
        <end position="177"/>
    </location>
</feature>
<sequence>MALQLHEITQGLQYLHSRNIVHGDLRGANILINEDWSACLADFGLSRFSDATSSMSTNRGGSLYWMAPELIDPGRFGHQFARTPATDVYAFGCVCVELYTGRPPFYDLNEPAALIRILNGERPERPSGPPAIVFLIDASVASSTVGPSVVDFAAFLADQQRFYITASTVFLAGKEEF</sequence>
<evidence type="ECO:0000256" key="6">
    <source>
        <dbReference type="ARBA" id="ARBA00022840"/>
    </source>
</evidence>
<dbReference type="Gene3D" id="1.10.510.10">
    <property type="entry name" value="Transferase(Phosphotransferase) domain 1"/>
    <property type="match status" value="1"/>
</dbReference>
<dbReference type="PROSITE" id="PS50011">
    <property type="entry name" value="PROTEIN_KINASE_DOM"/>
    <property type="match status" value="1"/>
</dbReference>
<dbReference type="PANTHER" id="PTHR11584:SF369">
    <property type="entry name" value="MITOGEN-ACTIVATED PROTEIN KINASE KINASE KINASE 19-RELATED"/>
    <property type="match status" value="1"/>
</dbReference>
<evidence type="ECO:0000256" key="2">
    <source>
        <dbReference type="ARBA" id="ARBA00022527"/>
    </source>
</evidence>
<dbReference type="InterPro" id="IPR008266">
    <property type="entry name" value="Tyr_kinase_AS"/>
</dbReference>
<protein>
    <submittedName>
        <fullName evidence="8">Kinase-like protein</fullName>
    </submittedName>
</protein>
<keyword evidence="2" id="KW-0723">Serine/threonine-protein kinase</keyword>
<keyword evidence="9" id="KW-1185">Reference proteome</keyword>
<name>A0A8H6WT08_9AGAR</name>
<dbReference type="EMBL" id="JACAZI010000048">
    <property type="protein sequence ID" value="KAF7326388.1"/>
    <property type="molecule type" value="Genomic_DNA"/>
</dbReference>
<evidence type="ECO:0000313" key="9">
    <source>
        <dbReference type="Proteomes" id="UP000620124"/>
    </source>
</evidence>
<organism evidence="8 9">
    <name type="scientific">Mycena venus</name>
    <dbReference type="NCBI Taxonomy" id="2733690"/>
    <lineage>
        <taxon>Eukaryota</taxon>
        <taxon>Fungi</taxon>
        <taxon>Dikarya</taxon>
        <taxon>Basidiomycota</taxon>
        <taxon>Agaricomycotina</taxon>
        <taxon>Agaricomycetes</taxon>
        <taxon>Agaricomycetidae</taxon>
        <taxon>Agaricales</taxon>
        <taxon>Marasmiineae</taxon>
        <taxon>Mycenaceae</taxon>
        <taxon>Mycena</taxon>
    </lineage>
</organism>
<dbReference type="GO" id="GO:0004674">
    <property type="term" value="F:protein serine/threonine kinase activity"/>
    <property type="evidence" value="ECO:0007669"/>
    <property type="project" value="UniProtKB-KW"/>
</dbReference>
<dbReference type="GO" id="GO:0005524">
    <property type="term" value="F:ATP binding"/>
    <property type="evidence" value="ECO:0007669"/>
    <property type="project" value="UniProtKB-KW"/>
</dbReference>
<evidence type="ECO:0000256" key="3">
    <source>
        <dbReference type="ARBA" id="ARBA00022679"/>
    </source>
</evidence>
<dbReference type="OrthoDB" id="4062651at2759"/>
<keyword evidence="5 8" id="KW-0418">Kinase</keyword>
<reference evidence="8" key="1">
    <citation type="submission" date="2020-05" db="EMBL/GenBank/DDBJ databases">
        <title>Mycena genomes resolve the evolution of fungal bioluminescence.</title>
        <authorList>
            <person name="Tsai I.J."/>
        </authorList>
    </citation>
    <scope>NUCLEOTIDE SEQUENCE</scope>
    <source>
        <strain evidence="8">CCC161011</strain>
    </source>
</reference>
<dbReference type="InterPro" id="IPR011009">
    <property type="entry name" value="Kinase-like_dom_sf"/>
</dbReference>